<dbReference type="SUPFAM" id="SSF53383">
    <property type="entry name" value="PLP-dependent transferases"/>
    <property type="match status" value="1"/>
</dbReference>
<dbReference type="InterPro" id="IPR015424">
    <property type="entry name" value="PyrdxlP-dep_Trfase"/>
</dbReference>
<keyword evidence="2" id="KW-0032">Aminotransferase</keyword>
<comment type="cofactor">
    <cofactor evidence="1">
        <name>pyridoxal 5'-phosphate</name>
        <dbReference type="ChEBI" id="CHEBI:597326"/>
    </cofactor>
</comment>
<protein>
    <recommendedName>
        <fullName evidence="5">Aminotransferase class I/classII large domain-containing protein</fullName>
    </recommendedName>
</protein>
<feature type="non-terminal residue" evidence="6">
    <location>
        <position position="1"/>
    </location>
</feature>
<dbReference type="EMBL" id="AXCV01000354">
    <property type="protein sequence ID" value="KGO28982.1"/>
    <property type="molecule type" value="Genomic_DNA"/>
</dbReference>
<accession>A0ABR4XPR9</accession>
<reference evidence="6 7" key="1">
    <citation type="journal article" date="2014" name="Antonie Van Leeuwenhoek">
        <title>Oenococcus alcoholitolerans sp. nov., a lactic acid bacteria isolated from cachaca and ethanol fermentation processes.</title>
        <authorList>
            <person name="Badotti F."/>
            <person name="Moreira A.P."/>
            <person name="Tonon L.A."/>
            <person name="de Lucena B.T."/>
            <person name="Gomes Fde C."/>
            <person name="Kruger R."/>
            <person name="Thompson C.C."/>
            <person name="de Morais M.A.Jr."/>
            <person name="Rosa C.A."/>
            <person name="Thompson F.L."/>
        </authorList>
    </citation>
    <scope>NUCLEOTIDE SEQUENCE [LARGE SCALE GENOMIC DNA]</scope>
    <source>
        <strain evidence="6 7">UFRJ-M7.2.18</strain>
    </source>
</reference>
<keyword evidence="4" id="KW-0663">Pyridoxal phosphate</keyword>
<gene>
    <name evidence="6" type="ORF">Q757_07140</name>
</gene>
<keyword evidence="3" id="KW-0808">Transferase</keyword>
<dbReference type="Proteomes" id="UP000030023">
    <property type="component" value="Unassembled WGS sequence"/>
</dbReference>
<evidence type="ECO:0000256" key="4">
    <source>
        <dbReference type="ARBA" id="ARBA00022898"/>
    </source>
</evidence>
<evidence type="ECO:0000313" key="7">
    <source>
        <dbReference type="Proteomes" id="UP000030023"/>
    </source>
</evidence>
<dbReference type="Pfam" id="PF00155">
    <property type="entry name" value="Aminotran_1_2"/>
    <property type="match status" value="1"/>
</dbReference>
<dbReference type="Gene3D" id="3.90.1150.10">
    <property type="entry name" value="Aspartate Aminotransferase, domain 1"/>
    <property type="match status" value="1"/>
</dbReference>
<dbReference type="CDD" id="cd00609">
    <property type="entry name" value="AAT_like"/>
    <property type="match status" value="1"/>
</dbReference>
<dbReference type="Gene3D" id="3.40.640.10">
    <property type="entry name" value="Type I PLP-dependent aspartate aminotransferase-like (Major domain)"/>
    <property type="match status" value="1"/>
</dbReference>
<evidence type="ECO:0000259" key="5">
    <source>
        <dbReference type="Pfam" id="PF00155"/>
    </source>
</evidence>
<comment type="caution">
    <text evidence="6">The sequence shown here is derived from an EMBL/GenBank/DDBJ whole genome shotgun (WGS) entry which is preliminary data.</text>
</comment>
<dbReference type="InterPro" id="IPR015422">
    <property type="entry name" value="PyrdxlP-dep_Trfase_small"/>
</dbReference>
<keyword evidence="7" id="KW-1185">Reference proteome</keyword>
<evidence type="ECO:0000313" key="6">
    <source>
        <dbReference type="EMBL" id="KGO28982.1"/>
    </source>
</evidence>
<dbReference type="InterPro" id="IPR004839">
    <property type="entry name" value="Aminotransferase_I/II_large"/>
</dbReference>
<name>A0ABR4XPR9_9LACO</name>
<dbReference type="PANTHER" id="PTHR42790">
    <property type="entry name" value="AMINOTRANSFERASE"/>
    <property type="match status" value="1"/>
</dbReference>
<evidence type="ECO:0000256" key="3">
    <source>
        <dbReference type="ARBA" id="ARBA00022679"/>
    </source>
</evidence>
<feature type="domain" description="Aminotransferase class I/classII large" evidence="5">
    <location>
        <begin position="6"/>
        <end position="188"/>
    </location>
</feature>
<proteinExistence type="predicted"/>
<organism evidence="6 7">
    <name type="scientific">Oenococcus alcoholitolerans</name>
    <dbReference type="NCBI Taxonomy" id="931074"/>
    <lineage>
        <taxon>Bacteria</taxon>
        <taxon>Bacillati</taxon>
        <taxon>Bacillota</taxon>
        <taxon>Bacilli</taxon>
        <taxon>Lactobacillales</taxon>
        <taxon>Lactobacillaceae</taxon>
        <taxon>Oenococcus</taxon>
    </lineage>
</organism>
<dbReference type="PANTHER" id="PTHR42790:SF19">
    <property type="entry name" value="KYNURENINE_ALPHA-AMINOADIPATE AMINOTRANSFERASE, MITOCHONDRIAL"/>
    <property type="match status" value="1"/>
</dbReference>
<sequence>YDVTILEDGTYRDLRYEGKKLDQLSNHWTRITKLSMSASFSKVIAPGLRMGWLTADKQIFDKLIGLKSGADIETSNLMMSMVDNYLENNDFQAHLQKVRAVYREKKNAMIDALAKSLPAEAEFTRPQGGFFIYLTMPKEFDMEKFLNEKLLPEKDVRITPSTHLFASGDIKNGARLNFTGEDIPQIKKGIESLGQALHEVSAKNLVS</sequence>
<evidence type="ECO:0000256" key="1">
    <source>
        <dbReference type="ARBA" id="ARBA00001933"/>
    </source>
</evidence>
<dbReference type="InterPro" id="IPR050859">
    <property type="entry name" value="Class-I_PLP-dep_aminotransf"/>
</dbReference>
<dbReference type="InterPro" id="IPR015421">
    <property type="entry name" value="PyrdxlP-dep_Trfase_major"/>
</dbReference>
<evidence type="ECO:0000256" key="2">
    <source>
        <dbReference type="ARBA" id="ARBA00022576"/>
    </source>
</evidence>